<dbReference type="InterPro" id="IPR051257">
    <property type="entry name" value="Diverse_CBS-Domain"/>
</dbReference>
<dbReference type="STRING" id="115433.SAMN05421835_101726"/>
<evidence type="ECO:0000256" key="2">
    <source>
        <dbReference type="PROSITE-ProRule" id="PRU00703"/>
    </source>
</evidence>
<dbReference type="Gene3D" id="3.10.580.10">
    <property type="entry name" value="CBS-domain"/>
    <property type="match status" value="1"/>
</dbReference>
<dbReference type="InterPro" id="IPR000644">
    <property type="entry name" value="CBS_dom"/>
</dbReference>
<feature type="domain" description="CBS" evidence="3">
    <location>
        <begin position="73"/>
        <end position="129"/>
    </location>
</feature>
<organism evidence="4 5">
    <name type="scientific">Amycolatopsis sacchari</name>
    <dbReference type="NCBI Taxonomy" id="115433"/>
    <lineage>
        <taxon>Bacteria</taxon>
        <taxon>Bacillati</taxon>
        <taxon>Actinomycetota</taxon>
        <taxon>Actinomycetes</taxon>
        <taxon>Pseudonocardiales</taxon>
        <taxon>Pseudonocardiaceae</taxon>
        <taxon>Amycolatopsis</taxon>
    </lineage>
</organism>
<evidence type="ECO:0000313" key="5">
    <source>
        <dbReference type="Proteomes" id="UP000199025"/>
    </source>
</evidence>
<sequence>MRARDIMTAPVVAIHTAEDVRIAGQLLAERGFTALPVVDDDNRVTGIATEADFIADRFPGEPRRPAHTVAELMTAPVRTVDVDDDAARLARLMLDEHLRCLPVVDRGKLAGVVTRRDFLRVLARPDEALANDVRGRLAVFGGGDRWIVDVRDGEATILDRFDSDKDREVAVILAEGVPGVIRARCYVGEIEHQEEKA</sequence>
<keyword evidence="5" id="KW-1185">Reference proteome</keyword>
<dbReference type="EMBL" id="FORP01000001">
    <property type="protein sequence ID" value="SFI76924.1"/>
    <property type="molecule type" value="Genomic_DNA"/>
</dbReference>
<keyword evidence="1 2" id="KW-0129">CBS domain</keyword>
<dbReference type="InterPro" id="IPR046342">
    <property type="entry name" value="CBS_dom_sf"/>
</dbReference>
<dbReference type="Pfam" id="PF00571">
    <property type="entry name" value="CBS"/>
    <property type="match status" value="2"/>
</dbReference>
<dbReference type="Proteomes" id="UP000199025">
    <property type="component" value="Unassembled WGS sequence"/>
</dbReference>
<dbReference type="RefSeq" id="WP_091504179.1">
    <property type="nucleotide sequence ID" value="NZ_FORP01000001.1"/>
</dbReference>
<evidence type="ECO:0000259" key="3">
    <source>
        <dbReference type="PROSITE" id="PS51371"/>
    </source>
</evidence>
<dbReference type="SMART" id="SM00116">
    <property type="entry name" value="CBS"/>
    <property type="match status" value="2"/>
</dbReference>
<dbReference type="PANTHER" id="PTHR43080:SF2">
    <property type="entry name" value="CBS DOMAIN-CONTAINING PROTEIN"/>
    <property type="match status" value="1"/>
</dbReference>
<protein>
    <submittedName>
        <fullName evidence="4">CBS domain-containing protein</fullName>
    </submittedName>
</protein>
<dbReference type="PROSITE" id="PS51371">
    <property type="entry name" value="CBS"/>
    <property type="match status" value="2"/>
</dbReference>
<dbReference type="AlphaFoldDB" id="A0A1I3KWY0"/>
<evidence type="ECO:0000313" key="4">
    <source>
        <dbReference type="EMBL" id="SFI76924.1"/>
    </source>
</evidence>
<evidence type="ECO:0000256" key="1">
    <source>
        <dbReference type="ARBA" id="ARBA00023122"/>
    </source>
</evidence>
<feature type="domain" description="CBS" evidence="3">
    <location>
        <begin position="7"/>
        <end position="66"/>
    </location>
</feature>
<reference evidence="4 5" key="1">
    <citation type="submission" date="2016-10" db="EMBL/GenBank/DDBJ databases">
        <authorList>
            <person name="de Groot N.N."/>
        </authorList>
    </citation>
    <scope>NUCLEOTIDE SEQUENCE [LARGE SCALE GENOMIC DNA]</scope>
    <source>
        <strain evidence="4 5">DSM 44468</strain>
    </source>
</reference>
<gene>
    <name evidence="4" type="ORF">SAMN05421835_101726</name>
</gene>
<name>A0A1I3KWY0_9PSEU</name>
<accession>A0A1I3KWY0</accession>
<proteinExistence type="predicted"/>
<dbReference type="PANTHER" id="PTHR43080">
    <property type="entry name" value="CBS DOMAIN-CONTAINING PROTEIN CBSX3, MITOCHONDRIAL"/>
    <property type="match status" value="1"/>
</dbReference>
<dbReference type="SUPFAM" id="SSF54631">
    <property type="entry name" value="CBS-domain pair"/>
    <property type="match status" value="1"/>
</dbReference>
<dbReference type="OrthoDB" id="9799454at2"/>